<accession>A0AAV2GP53</accession>
<reference evidence="1 2" key="1">
    <citation type="submission" date="2024-04" db="EMBL/GenBank/DDBJ databases">
        <authorList>
            <person name="Fracassetti M."/>
        </authorList>
    </citation>
    <scope>NUCLEOTIDE SEQUENCE [LARGE SCALE GENOMIC DNA]</scope>
</reference>
<proteinExistence type="predicted"/>
<protein>
    <recommendedName>
        <fullName evidence="3">Retrotransposon gag domain-containing protein</fullName>
    </recommendedName>
</protein>
<organism evidence="1 2">
    <name type="scientific">Linum trigynum</name>
    <dbReference type="NCBI Taxonomy" id="586398"/>
    <lineage>
        <taxon>Eukaryota</taxon>
        <taxon>Viridiplantae</taxon>
        <taxon>Streptophyta</taxon>
        <taxon>Embryophyta</taxon>
        <taxon>Tracheophyta</taxon>
        <taxon>Spermatophyta</taxon>
        <taxon>Magnoliopsida</taxon>
        <taxon>eudicotyledons</taxon>
        <taxon>Gunneridae</taxon>
        <taxon>Pentapetalae</taxon>
        <taxon>rosids</taxon>
        <taxon>fabids</taxon>
        <taxon>Malpighiales</taxon>
        <taxon>Linaceae</taxon>
        <taxon>Linum</taxon>
    </lineage>
</organism>
<name>A0AAV2GP53_9ROSI</name>
<dbReference type="EMBL" id="OZ034822">
    <property type="protein sequence ID" value="CAL1412077.1"/>
    <property type="molecule type" value="Genomic_DNA"/>
</dbReference>
<evidence type="ECO:0008006" key="3">
    <source>
        <dbReference type="Google" id="ProtNLM"/>
    </source>
</evidence>
<dbReference type="AlphaFoldDB" id="A0AAV2GP53"/>
<keyword evidence="2" id="KW-1185">Reference proteome</keyword>
<evidence type="ECO:0000313" key="2">
    <source>
        <dbReference type="Proteomes" id="UP001497516"/>
    </source>
</evidence>
<evidence type="ECO:0000313" key="1">
    <source>
        <dbReference type="EMBL" id="CAL1412077.1"/>
    </source>
</evidence>
<dbReference type="Proteomes" id="UP001497516">
    <property type="component" value="Chromosome 9"/>
</dbReference>
<sequence length="159" mass="18398">MKRQEEIVTFKQVEDESLTEAWERYKGLLMRFPSHGLEEWNVIYIFFNGIRRQFRDALNNASRNGFTRMEAPEAYELVEKICSEDTEWGSETSIRRRGGLHEIDRVASLEAKIVAKLDSKFDALERRLAKMTLGRKEEVASCELCEGTHHRDTCPLGAA</sequence>
<gene>
    <name evidence="1" type="ORF">LTRI10_LOCUS51393</name>
</gene>